<organism evidence="1 2">
    <name type="scientific">Spiribacter insolitus</name>
    <dbReference type="NCBI Taxonomy" id="3122417"/>
    <lineage>
        <taxon>Bacteria</taxon>
        <taxon>Pseudomonadati</taxon>
        <taxon>Pseudomonadota</taxon>
        <taxon>Gammaproteobacteria</taxon>
        <taxon>Chromatiales</taxon>
        <taxon>Ectothiorhodospiraceae</taxon>
        <taxon>Spiribacter</taxon>
    </lineage>
</organism>
<sequence>MPRRRQHAPLRVLLNNRLVGHLTRASGGAISSTAPLYDVLSAQPSLNSRQIARRQMKLAMSVGARRHSRIEEIVGRHFVQTGQEAGLPKTLVNQAIEDMADHAADALEKTARALPADFPASIHESVSAGVLKRVRQLTVRE</sequence>
<protein>
    <submittedName>
        <fullName evidence="1">Uncharacterized protein</fullName>
    </submittedName>
</protein>
<proteinExistence type="predicted"/>
<dbReference type="Proteomes" id="UP001556637">
    <property type="component" value="Unassembled WGS sequence"/>
</dbReference>
<evidence type="ECO:0000313" key="1">
    <source>
        <dbReference type="EMBL" id="MEX0431027.1"/>
    </source>
</evidence>
<name>A0ABV3T8I4_9GAMM</name>
<keyword evidence="2" id="KW-1185">Reference proteome</keyword>
<evidence type="ECO:0000313" key="2">
    <source>
        <dbReference type="Proteomes" id="UP001556637"/>
    </source>
</evidence>
<accession>A0ABV3T8I4</accession>
<dbReference type="RefSeq" id="WP_367983796.1">
    <property type="nucleotide sequence ID" value="NZ_JBAKFF010000001.1"/>
</dbReference>
<comment type="caution">
    <text evidence="1">The sequence shown here is derived from an EMBL/GenBank/DDBJ whole genome shotgun (WGS) entry which is preliminary data.</text>
</comment>
<dbReference type="EMBL" id="JBAKFF010000001">
    <property type="protein sequence ID" value="MEX0431027.1"/>
    <property type="molecule type" value="Genomic_DNA"/>
</dbReference>
<reference evidence="1 2" key="1">
    <citation type="submission" date="2024-02" db="EMBL/GenBank/DDBJ databases">
        <title>New especies of Spiribacter isolated from saline water.</title>
        <authorList>
            <person name="Leon M.J."/>
            <person name="De La Haba R."/>
            <person name="Sanchez-Porro C."/>
            <person name="Ventosa A."/>
        </authorList>
    </citation>
    <scope>NUCLEOTIDE SEQUENCE [LARGE SCALE GENOMIC DNA]</scope>
    <source>
        <strain evidence="2">ag22IC4-189</strain>
    </source>
</reference>
<gene>
    <name evidence="1" type="ORF">V6X30_06415</name>
</gene>